<feature type="binding site" evidence="2">
    <location>
        <position position="167"/>
    </location>
    <ligand>
        <name>Fe cation</name>
        <dbReference type="ChEBI" id="CHEBI:24875"/>
    </ligand>
</feature>
<dbReference type="Pfam" id="PF05726">
    <property type="entry name" value="Pirin_C"/>
    <property type="match status" value="1"/>
</dbReference>
<dbReference type="InterPro" id="IPR008778">
    <property type="entry name" value="Pirin_C_dom"/>
</dbReference>
<dbReference type="Pfam" id="PF02678">
    <property type="entry name" value="Pirin"/>
    <property type="match status" value="1"/>
</dbReference>
<comment type="caution">
    <text evidence="6">The sequence shown here is derived from an EMBL/GenBank/DDBJ whole genome shotgun (WGS) entry which is preliminary data.</text>
</comment>
<dbReference type="PIRSF" id="PIRSF006232">
    <property type="entry name" value="Pirin"/>
    <property type="match status" value="1"/>
</dbReference>
<evidence type="ECO:0000313" key="6">
    <source>
        <dbReference type="EMBL" id="RMR92342.1"/>
    </source>
</evidence>
<feature type="domain" description="Pirin C-terminal" evidence="5">
    <location>
        <begin position="242"/>
        <end position="342"/>
    </location>
</feature>
<organism evidence="6 7">
    <name type="scientific">Pseudomonas coronafaciens pv. striafaciens</name>
    <dbReference type="NCBI Taxonomy" id="235276"/>
    <lineage>
        <taxon>Bacteria</taxon>
        <taxon>Pseudomonadati</taxon>
        <taxon>Pseudomonadota</taxon>
        <taxon>Gammaproteobacteria</taxon>
        <taxon>Pseudomonadales</taxon>
        <taxon>Pseudomonadaceae</taxon>
        <taxon>Pseudomonas</taxon>
        <taxon>Pseudomonas coronafaciens</taxon>
    </lineage>
</organism>
<dbReference type="CDD" id="cd02909">
    <property type="entry name" value="cupin_pirin_N"/>
    <property type="match status" value="1"/>
</dbReference>
<sequence length="345" mass="37990">MAPSLPRRSFRAGGLSHRVNALSSATHRLKRSSSPGIRINLSNKQVYHDTSYHLIRSALSPMTQFRKVLSIQAGQPASDGAGVKLTRVFGGRGVEQFDPFLMLDEFGSDKPDDYIAGFPPHPHRGFETVTYMLEGRMRHEDHMGNVGLLQGGGVQWMTAARGIIHSEMPEQEEGTMRGFQLWLNLPGKNKLSDASYQDIQPENVPSVTTQAGVQVVVLAGHFDDGQVRQAGAVQRPDTEPLYFDFDMPAGSCISPHVPEGHLVLLYVYEGSVELEGSTQPIGKRQMARLSDSGEVQISSAAGARLLLIAGKPLREPIVQYGPFVMNTKEEIEQAIRDFREDRLTA</sequence>
<dbReference type="SUPFAM" id="SSF51182">
    <property type="entry name" value="RmlC-like cupins"/>
    <property type="match status" value="1"/>
</dbReference>
<comment type="similarity">
    <text evidence="1 3">Belongs to the pirin family.</text>
</comment>
<evidence type="ECO:0000256" key="3">
    <source>
        <dbReference type="RuleBase" id="RU003457"/>
    </source>
</evidence>
<dbReference type="PANTHER" id="PTHR13903">
    <property type="entry name" value="PIRIN-RELATED"/>
    <property type="match status" value="1"/>
</dbReference>
<evidence type="ECO:0000259" key="5">
    <source>
        <dbReference type="Pfam" id="PF05726"/>
    </source>
</evidence>
<feature type="binding site" evidence="2">
    <location>
        <position position="121"/>
    </location>
    <ligand>
        <name>Fe cation</name>
        <dbReference type="ChEBI" id="CHEBI:24875"/>
    </ligand>
</feature>
<dbReference type="PANTHER" id="PTHR13903:SF8">
    <property type="entry name" value="PIRIN"/>
    <property type="match status" value="1"/>
</dbReference>
<dbReference type="InterPro" id="IPR011051">
    <property type="entry name" value="RmlC_Cupin_sf"/>
</dbReference>
<dbReference type="Proteomes" id="UP000268004">
    <property type="component" value="Unassembled WGS sequence"/>
</dbReference>
<dbReference type="CDD" id="cd02247">
    <property type="entry name" value="cupin_pirin_C"/>
    <property type="match status" value="1"/>
</dbReference>
<evidence type="ECO:0000256" key="1">
    <source>
        <dbReference type="ARBA" id="ARBA00008416"/>
    </source>
</evidence>
<dbReference type="InterPro" id="IPR014710">
    <property type="entry name" value="RmlC-like_jellyroll"/>
</dbReference>
<accession>A0A3M4YW87</accession>
<dbReference type="EMBL" id="RBSD01000025">
    <property type="protein sequence ID" value="RMR92342.1"/>
    <property type="molecule type" value="Genomic_DNA"/>
</dbReference>
<dbReference type="AlphaFoldDB" id="A0A3M4YW87"/>
<dbReference type="InterPro" id="IPR003829">
    <property type="entry name" value="Pirin_N_dom"/>
</dbReference>
<evidence type="ECO:0000313" key="7">
    <source>
        <dbReference type="Proteomes" id="UP000268004"/>
    </source>
</evidence>
<evidence type="ECO:0000259" key="4">
    <source>
        <dbReference type="Pfam" id="PF02678"/>
    </source>
</evidence>
<protein>
    <submittedName>
        <fullName evidence="6">Pirin, N-terminal:Pirin, C-terminal</fullName>
    </submittedName>
</protein>
<gene>
    <name evidence="6" type="ORF">ALP78_04574</name>
</gene>
<proteinExistence type="inferred from homology"/>
<name>A0A3M4YW87_9PSED</name>
<feature type="binding site" evidence="2">
    <location>
        <position position="165"/>
    </location>
    <ligand>
        <name>Fe cation</name>
        <dbReference type="ChEBI" id="CHEBI:24875"/>
    </ligand>
</feature>
<feature type="binding site" evidence="2">
    <location>
        <position position="123"/>
    </location>
    <ligand>
        <name>Fe cation</name>
        <dbReference type="ChEBI" id="CHEBI:24875"/>
    </ligand>
</feature>
<keyword evidence="2" id="KW-0408">Iron</keyword>
<reference evidence="6 7" key="1">
    <citation type="submission" date="2018-08" db="EMBL/GenBank/DDBJ databases">
        <title>Recombination of ecologically and evolutionarily significant loci maintains genetic cohesion in the Pseudomonas syringae species complex.</title>
        <authorList>
            <person name="Dillon M."/>
            <person name="Thakur S."/>
            <person name="Almeida R.N.D."/>
            <person name="Weir B.S."/>
            <person name="Guttman D.S."/>
        </authorList>
    </citation>
    <scope>NUCLEOTIDE SEQUENCE [LARGE SCALE GENOMIC DNA]</scope>
    <source>
        <strain evidence="6 7">ICMP 4996</strain>
    </source>
</reference>
<feature type="domain" description="Pirin N-terminal" evidence="4">
    <location>
        <begin position="83"/>
        <end position="183"/>
    </location>
</feature>
<dbReference type="Gene3D" id="2.60.120.10">
    <property type="entry name" value="Jelly Rolls"/>
    <property type="match status" value="2"/>
</dbReference>
<evidence type="ECO:0000256" key="2">
    <source>
        <dbReference type="PIRSR" id="PIRSR006232-1"/>
    </source>
</evidence>
<comment type="cofactor">
    <cofactor evidence="2">
        <name>Fe cation</name>
        <dbReference type="ChEBI" id="CHEBI:24875"/>
    </cofactor>
    <text evidence="2">Binds 1 Fe cation per subunit.</text>
</comment>
<dbReference type="GO" id="GO:0046872">
    <property type="term" value="F:metal ion binding"/>
    <property type="evidence" value="ECO:0007669"/>
    <property type="project" value="UniProtKB-KW"/>
</dbReference>
<dbReference type="InterPro" id="IPR012093">
    <property type="entry name" value="Pirin"/>
</dbReference>
<keyword evidence="2" id="KW-0479">Metal-binding</keyword>